<organism evidence="3 4">
    <name type="scientific">Roseateles amylovorans</name>
    <dbReference type="NCBI Taxonomy" id="2978473"/>
    <lineage>
        <taxon>Bacteria</taxon>
        <taxon>Pseudomonadati</taxon>
        <taxon>Pseudomonadota</taxon>
        <taxon>Betaproteobacteria</taxon>
        <taxon>Burkholderiales</taxon>
        <taxon>Sphaerotilaceae</taxon>
        <taxon>Roseateles</taxon>
    </lineage>
</organism>
<dbReference type="EMBL" id="CP104562">
    <property type="protein sequence ID" value="UXH79025.1"/>
    <property type="molecule type" value="Genomic_DNA"/>
</dbReference>
<evidence type="ECO:0000313" key="4">
    <source>
        <dbReference type="Proteomes" id="UP001064933"/>
    </source>
</evidence>
<dbReference type="PANTHER" id="PTHR36920">
    <property type="match status" value="1"/>
</dbReference>
<reference evidence="3" key="1">
    <citation type="submission" date="2022-10" db="EMBL/GenBank/DDBJ databases">
        <title>Characterization and whole genome sequencing of a new Roseateles species, isolated from fresh water.</title>
        <authorList>
            <person name="Guliayeva D.Y."/>
            <person name="Akhremchuk A.E."/>
            <person name="Sikolenko M.A."/>
            <person name="Valentovich L.N."/>
            <person name="Sidarenka A.V."/>
        </authorList>
    </citation>
    <scope>NUCLEOTIDE SEQUENCE</scope>
    <source>
        <strain evidence="3">BIM B-1768</strain>
    </source>
</reference>
<accession>A0ABY6B735</accession>
<feature type="signal peptide" evidence="2">
    <location>
        <begin position="1"/>
        <end position="27"/>
    </location>
</feature>
<evidence type="ECO:0000313" key="3">
    <source>
        <dbReference type="EMBL" id="UXH79025.1"/>
    </source>
</evidence>
<keyword evidence="4" id="KW-1185">Reference proteome</keyword>
<evidence type="ECO:0000256" key="2">
    <source>
        <dbReference type="SAM" id="SignalP"/>
    </source>
</evidence>
<evidence type="ECO:0000256" key="1">
    <source>
        <dbReference type="ARBA" id="ARBA00004442"/>
    </source>
</evidence>
<dbReference type="SUPFAM" id="SSF56925">
    <property type="entry name" value="OMPA-like"/>
    <property type="match status" value="1"/>
</dbReference>
<proteinExistence type="predicted"/>
<dbReference type="PANTHER" id="PTHR36920:SF1">
    <property type="entry name" value="OUTER MEMBRANE PROTEIN W"/>
    <property type="match status" value="1"/>
</dbReference>
<dbReference type="Proteomes" id="UP001064933">
    <property type="component" value="Chromosome"/>
</dbReference>
<comment type="subcellular location">
    <subcellularLocation>
        <location evidence="1">Cell outer membrane</location>
    </subcellularLocation>
</comment>
<feature type="chain" id="PRO_5047076359" evidence="2">
    <location>
        <begin position="28"/>
        <end position="210"/>
    </location>
</feature>
<dbReference type="Pfam" id="PF03922">
    <property type="entry name" value="OmpW"/>
    <property type="match status" value="1"/>
</dbReference>
<gene>
    <name evidence="3" type="ORF">N4261_03555</name>
</gene>
<name>A0ABY6B735_9BURK</name>
<dbReference type="RefSeq" id="WP_261758845.1">
    <property type="nucleotide sequence ID" value="NZ_CP104562.2"/>
</dbReference>
<dbReference type="InterPro" id="IPR011250">
    <property type="entry name" value="OMP/PagP_B-barrel"/>
</dbReference>
<sequence length="210" mass="22915">MARFQTRTLPQLIAAAALVALTAQVHAQTAGSGPFQVRVRAVSLDPADKDSTGLGLKLSKKTIPEVDFTYFFTPNLATELVLTYPQKHKLSAGGTQIGTVKHLPPTLSLQYHFNPEGQFRPYVGAGINYTRFSGVHFNPAVQAALSPSIKRNSFGFSAQVGADVMIDRQWSVNFDVKKVQIDTKVYSANTEVGKFKIDPLLLSVGVGYRF</sequence>
<dbReference type="InterPro" id="IPR005618">
    <property type="entry name" value="OMPW"/>
</dbReference>
<protein>
    <submittedName>
        <fullName evidence="3">Outer membrane beta-barrel protein</fullName>
    </submittedName>
</protein>
<keyword evidence="2" id="KW-0732">Signal</keyword>
<dbReference type="Gene3D" id="2.40.160.20">
    <property type="match status" value="1"/>
</dbReference>